<accession>A0A4P9Y0T6</accession>
<proteinExistence type="predicted"/>
<dbReference type="Proteomes" id="UP000267251">
    <property type="component" value="Unassembled WGS sequence"/>
</dbReference>
<dbReference type="AlphaFoldDB" id="A0A4P9Y0T6"/>
<gene>
    <name evidence="1" type="ORF">BJ684DRAFT_12623</name>
</gene>
<evidence type="ECO:0000313" key="2">
    <source>
        <dbReference type="Proteomes" id="UP000267251"/>
    </source>
</evidence>
<dbReference type="OrthoDB" id="5351653at2759"/>
<keyword evidence="2" id="KW-1185">Reference proteome</keyword>
<organism evidence="1 2">
    <name type="scientific">Piptocephalis cylindrospora</name>
    <dbReference type="NCBI Taxonomy" id="1907219"/>
    <lineage>
        <taxon>Eukaryota</taxon>
        <taxon>Fungi</taxon>
        <taxon>Fungi incertae sedis</taxon>
        <taxon>Zoopagomycota</taxon>
        <taxon>Zoopagomycotina</taxon>
        <taxon>Zoopagomycetes</taxon>
        <taxon>Zoopagales</taxon>
        <taxon>Piptocephalidaceae</taxon>
        <taxon>Piptocephalis</taxon>
    </lineage>
</organism>
<protein>
    <submittedName>
        <fullName evidence="1">Uncharacterized protein</fullName>
    </submittedName>
</protein>
<dbReference type="EMBL" id="KZ988733">
    <property type="protein sequence ID" value="RKP11661.1"/>
    <property type="molecule type" value="Genomic_DNA"/>
</dbReference>
<sequence>SLVTTLPAPILTPSPMVTPAQMMADPPTHTSLPIVMGLPDSIPSARSLGSRGCVAV</sequence>
<name>A0A4P9Y0T6_9FUNG</name>
<feature type="non-terminal residue" evidence="1">
    <location>
        <position position="1"/>
    </location>
</feature>
<evidence type="ECO:0000313" key="1">
    <source>
        <dbReference type="EMBL" id="RKP11661.1"/>
    </source>
</evidence>
<reference evidence="2" key="1">
    <citation type="journal article" date="2018" name="Nat. Microbiol.">
        <title>Leveraging single-cell genomics to expand the fungal tree of life.</title>
        <authorList>
            <person name="Ahrendt S.R."/>
            <person name="Quandt C.A."/>
            <person name="Ciobanu D."/>
            <person name="Clum A."/>
            <person name="Salamov A."/>
            <person name="Andreopoulos B."/>
            <person name="Cheng J.F."/>
            <person name="Woyke T."/>
            <person name="Pelin A."/>
            <person name="Henrissat B."/>
            <person name="Reynolds N.K."/>
            <person name="Benny G.L."/>
            <person name="Smith M.E."/>
            <person name="James T.Y."/>
            <person name="Grigoriev I.V."/>
        </authorList>
    </citation>
    <scope>NUCLEOTIDE SEQUENCE [LARGE SCALE GENOMIC DNA]</scope>
</reference>